<reference evidence="2 3" key="1">
    <citation type="submission" date="2019-02" db="EMBL/GenBank/DDBJ databases">
        <title>Deep-cultivation of Planctomycetes and their phenomic and genomic characterization uncovers novel biology.</title>
        <authorList>
            <person name="Wiegand S."/>
            <person name="Jogler M."/>
            <person name="Boedeker C."/>
            <person name="Pinto D."/>
            <person name="Vollmers J."/>
            <person name="Rivas-Marin E."/>
            <person name="Kohn T."/>
            <person name="Peeters S.H."/>
            <person name="Heuer A."/>
            <person name="Rast P."/>
            <person name="Oberbeckmann S."/>
            <person name="Bunk B."/>
            <person name="Jeske O."/>
            <person name="Meyerdierks A."/>
            <person name="Storesund J.E."/>
            <person name="Kallscheuer N."/>
            <person name="Luecker S."/>
            <person name="Lage O.M."/>
            <person name="Pohl T."/>
            <person name="Merkel B.J."/>
            <person name="Hornburger P."/>
            <person name="Mueller R.-W."/>
            <person name="Bruemmer F."/>
            <person name="Labrenz M."/>
            <person name="Spormann A.M."/>
            <person name="Op Den Camp H."/>
            <person name="Overmann J."/>
            <person name="Amann R."/>
            <person name="Jetten M.S.M."/>
            <person name="Mascher T."/>
            <person name="Medema M.H."/>
            <person name="Devos D.P."/>
            <person name="Kaster A.-K."/>
            <person name="Ovreas L."/>
            <person name="Rohde M."/>
            <person name="Galperin M.Y."/>
            <person name="Jogler C."/>
        </authorList>
    </citation>
    <scope>NUCLEOTIDE SEQUENCE [LARGE SCALE GENOMIC DNA]</scope>
    <source>
        <strain evidence="2 3">Pla123a</strain>
    </source>
</reference>
<gene>
    <name evidence="2" type="primary">ykvP</name>
    <name evidence="2" type="ORF">Pla123a_11950</name>
</gene>
<keyword evidence="3" id="KW-1185">Reference proteome</keyword>
<evidence type="ECO:0000313" key="2">
    <source>
        <dbReference type="EMBL" id="TWT78404.1"/>
    </source>
</evidence>
<sequence length="363" mass="42180">MSVPKLLYIGHLEPGQTSLMRMRALERHNINVLGVNARELLNRQNWLERRISSSLEVGPVIRQLNRAVCDAAQELRPSVIWFDKQELIRPSTARRLKDLGATLVYYTPDPYFAQPWKQTRMMSSSMQYFDLFITPKSYELDEYAKLGKQVLYMPLGFCDQIHTPRQVPEASRVDVGFIGSWEPRREHFMTQIVEQGSTAHIWGYGWDHVVDGRWSLRREARLRRLNNGRATTIQINAHLADIITSHEIYGDTYAECLSRSRISLGLLRTTLYPDQHTTRTFEIPACGSMLLAERTDEHKSFFEEGREADFFSSDEEMIDKVRFYSNNPEARDRIARNGRERCLNSGYSYFERLKPALSHLGLI</sequence>
<dbReference type="Pfam" id="PF13524">
    <property type="entry name" value="Glyco_trans_1_2"/>
    <property type="match status" value="1"/>
</dbReference>
<protein>
    <submittedName>
        <fullName evidence="2">Spore protein YkvP</fullName>
    </submittedName>
</protein>
<dbReference type="SUPFAM" id="SSF53756">
    <property type="entry name" value="UDP-Glycosyltransferase/glycogen phosphorylase"/>
    <property type="match status" value="1"/>
</dbReference>
<evidence type="ECO:0000259" key="1">
    <source>
        <dbReference type="Pfam" id="PF13524"/>
    </source>
</evidence>
<organism evidence="2 3">
    <name type="scientific">Posidoniimonas polymericola</name>
    <dbReference type="NCBI Taxonomy" id="2528002"/>
    <lineage>
        <taxon>Bacteria</taxon>
        <taxon>Pseudomonadati</taxon>
        <taxon>Planctomycetota</taxon>
        <taxon>Planctomycetia</taxon>
        <taxon>Pirellulales</taxon>
        <taxon>Lacipirellulaceae</taxon>
        <taxon>Posidoniimonas</taxon>
    </lineage>
</organism>
<accession>A0A5C5YTR6</accession>
<dbReference type="OrthoDB" id="110463at2"/>
<dbReference type="EMBL" id="SJPO01000002">
    <property type="protein sequence ID" value="TWT78404.1"/>
    <property type="molecule type" value="Genomic_DNA"/>
</dbReference>
<feature type="domain" description="Spore protein YkvP/CgeB glycosyl transferase-like" evidence="1">
    <location>
        <begin position="185"/>
        <end position="355"/>
    </location>
</feature>
<name>A0A5C5YTR6_9BACT</name>
<dbReference type="AlphaFoldDB" id="A0A5C5YTR6"/>
<dbReference type="InterPro" id="IPR055259">
    <property type="entry name" value="YkvP/CgeB_Glyco_trans-like"/>
</dbReference>
<comment type="caution">
    <text evidence="2">The sequence shown here is derived from an EMBL/GenBank/DDBJ whole genome shotgun (WGS) entry which is preliminary data.</text>
</comment>
<evidence type="ECO:0000313" key="3">
    <source>
        <dbReference type="Proteomes" id="UP000318478"/>
    </source>
</evidence>
<dbReference type="Proteomes" id="UP000318478">
    <property type="component" value="Unassembled WGS sequence"/>
</dbReference>
<proteinExistence type="predicted"/>